<name>A0A5Q2RNI5_9ACTN</name>
<accession>A0A5Q2RNI5</accession>
<feature type="transmembrane region" description="Helical" evidence="1">
    <location>
        <begin position="172"/>
        <end position="192"/>
    </location>
</feature>
<evidence type="ECO:0000256" key="1">
    <source>
        <dbReference type="SAM" id="Phobius"/>
    </source>
</evidence>
<reference evidence="2 3" key="1">
    <citation type="submission" date="2019-11" db="EMBL/GenBank/DDBJ databases">
        <authorList>
            <person name="He Y."/>
        </authorList>
    </citation>
    <scope>NUCLEOTIDE SEQUENCE [LARGE SCALE GENOMIC DNA]</scope>
    <source>
        <strain evidence="2 3">SCSIO 58843</strain>
    </source>
</reference>
<dbReference type="KEGG" id="atq:GH723_10320"/>
<evidence type="ECO:0000313" key="3">
    <source>
        <dbReference type="Proteomes" id="UP000334019"/>
    </source>
</evidence>
<keyword evidence="1" id="KW-0472">Membrane</keyword>
<keyword evidence="1" id="KW-1133">Transmembrane helix</keyword>
<keyword evidence="3" id="KW-1185">Reference proteome</keyword>
<feature type="transmembrane region" description="Helical" evidence="1">
    <location>
        <begin position="145"/>
        <end position="165"/>
    </location>
</feature>
<dbReference type="Proteomes" id="UP000334019">
    <property type="component" value="Chromosome"/>
</dbReference>
<sequence length="236" mass="24658">MLTARRRSSQLLGAAVALKGIAWVGSHPASAACFILLGLIIAVRRHVRAAAAMASALAWIITIEGQDASHHLALMALLTGYLALAGDPGDADVLQPTEILHMVQISSVYLYGALWKLNPEFLSGSVVGVEWELSWLFGPSGAPPALTAAAAIATIVAELFIALTLWLARLPLVVTGAAMLAIHGGMVLTIGMDPATTLELLAFGAMTASALPFFATLRPRRGSPSIRTSISIRTSS</sequence>
<evidence type="ECO:0000313" key="2">
    <source>
        <dbReference type="EMBL" id="QGG95460.1"/>
    </source>
</evidence>
<dbReference type="PROSITE" id="PS51257">
    <property type="entry name" value="PROKAR_LIPOPROTEIN"/>
    <property type="match status" value="1"/>
</dbReference>
<evidence type="ECO:0008006" key="4">
    <source>
        <dbReference type="Google" id="ProtNLM"/>
    </source>
</evidence>
<keyword evidence="1" id="KW-0812">Transmembrane</keyword>
<proteinExistence type="predicted"/>
<dbReference type="AlphaFoldDB" id="A0A5Q2RNI5"/>
<organism evidence="2 3">
    <name type="scientific">Actinomarinicola tropica</name>
    <dbReference type="NCBI Taxonomy" id="2789776"/>
    <lineage>
        <taxon>Bacteria</taxon>
        <taxon>Bacillati</taxon>
        <taxon>Actinomycetota</taxon>
        <taxon>Acidimicrobiia</taxon>
        <taxon>Acidimicrobiales</taxon>
        <taxon>Iamiaceae</taxon>
        <taxon>Actinomarinicola</taxon>
    </lineage>
</organism>
<dbReference type="RefSeq" id="WP_153759567.1">
    <property type="nucleotide sequence ID" value="NZ_CP045851.1"/>
</dbReference>
<protein>
    <recommendedName>
        <fullName evidence="4">HTTM domain-containing protein</fullName>
    </recommendedName>
</protein>
<gene>
    <name evidence="2" type="ORF">GH723_10320</name>
</gene>
<feature type="transmembrane region" description="Helical" evidence="1">
    <location>
        <begin position="198"/>
        <end position="217"/>
    </location>
</feature>
<dbReference type="EMBL" id="CP045851">
    <property type="protein sequence ID" value="QGG95460.1"/>
    <property type="molecule type" value="Genomic_DNA"/>
</dbReference>